<name>A0AAP5BNW9_9BURK</name>
<keyword evidence="3" id="KW-1185">Reference proteome</keyword>
<dbReference type="EMBL" id="JAMXWF010000086">
    <property type="protein sequence ID" value="MDQ6414102.1"/>
    <property type="molecule type" value="Genomic_DNA"/>
</dbReference>
<dbReference type="Proteomes" id="UP001242288">
    <property type="component" value="Unassembled WGS sequence"/>
</dbReference>
<protein>
    <submittedName>
        <fullName evidence="2">Uncharacterized protein</fullName>
    </submittedName>
</protein>
<sequence>MYTLTTPISQFTLQTLIEVFQLFQSEPTFKTLATADVQLFREGWPVNVRHRQPAHDAAH</sequence>
<accession>A0AAP5BNW9</accession>
<evidence type="ECO:0000313" key="3">
    <source>
        <dbReference type="Proteomes" id="UP001209412"/>
    </source>
</evidence>
<comment type="caution">
    <text evidence="2">The sequence shown here is derived from an EMBL/GenBank/DDBJ whole genome shotgun (WGS) entry which is preliminary data.</text>
</comment>
<evidence type="ECO:0000313" key="1">
    <source>
        <dbReference type="EMBL" id="MCX4152290.1"/>
    </source>
</evidence>
<dbReference type="RefSeq" id="WP_266262224.1">
    <property type="nucleotide sequence ID" value="NZ_JAMXWF010000086.1"/>
</dbReference>
<proteinExistence type="predicted"/>
<evidence type="ECO:0000313" key="2">
    <source>
        <dbReference type="EMBL" id="MDQ6414102.1"/>
    </source>
</evidence>
<reference evidence="2" key="1">
    <citation type="submission" date="2022-06" db="EMBL/GenBank/DDBJ databases">
        <title>PHB producers.</title>
        <authorList>
            <person name="Besaury L."/>
        </authorList>
    </citation>
    <scope>NUCLEOTIDE SEQUENCE</scope>
    <source>
        <strain evidence="2 3">SEWS6</strain>
    </source>
</reference>
<gene>
    <name evidence="2" type="ORF">NIE36_44095</name>
    <name evidence="1" type="ORF">OSB80_44205</name>
</gene>
<evidence type="ECO:0000313" key="4">
    <source>
        <dbReference type="Proteomes" id="UP001242288"/>
    </source>
</evidence>
<dbReference type="EMBL" id="JAPKHW010000086">
    <property type="protein sequence ID" value="MCX4152290.1"/>
    <property type="molecule type" value="Genomic_DNA"/>
</dbReference>
<organism evidence="2 4">
    <name type="scientific">Paraburkholderia madseniana</name>
    <dbReference type="NCBI Taxonomy" id="2599607"/>
    <lineage>
        <taxon>Bacteria</taxon>
        <taxon>Pseudomonadati</taxon>
        <taxon>Pseudomonadota</taxon>
        <taxon>Betaproteobacteria</taxon>
        <taxon>Burkholderiales</taxon>
        <taxon>Burkholderiaceae</taxon>
        <taxon>Paraburkholderia</taxon>
    </lineage>
</organism>
<dbReference type="AlphaFoldDB" id="A0AAP5BNW9"/>
<dbReference type="Proteomes" id="UP001209412">
    <property type="component" value="Unassembled WGS sequence"/>
</dbReference>